<accession>A0ACC1BKQ9</accession>
<name>A0ACC1BKQ9_9ROSI</name>
<keyword evidence="2" id="KW-1185">Reference proteome</keyword>
<evidence type="ECO:0000313" key="2">
    <source>
        <dbReference type="Proteomes" id="UP001164250"/>
    </source>
</evidence>
<sequence length="121" mass="13632">MIWGYSKAGDMEMAKLLFDRMPVKKLIPWTILISGFAEKGTTKEAMRLYDEMEEVGLKPGAWTVIRILAACAESVYDRLHPKSEKIYEMIETLGQDLNEARYVPKVPVDVGEAVYLNGTGC</sequence>
<evidence type="ECO:0000313" key="1">
    <source>
        <dbReference type="EMBL" id="KAJ0099519.1"/>
    </source>
</evidence>
<gene>
    <name evidence="1" type="ORF">Patl1_21835</name>
</gene>
<dbReference type="Proteomes" id="UP001164250">
    <property type="component" value="Chromosome 4"/>
</dbReference>
<comment type="caution">
    <text evidence="1">The sequence shown here is derived from an EMBL/GenBank/DDBJ whole genome shotgun (WGS) entry which is preliminary data.</text>
</comment>
<dbReference type="EMBL" id="CM047900">
    <property type="protein sequence ID" value="KAJ0099519.1"/>
    <property type="molecule type" value="Genomic_DNA"/>
</dbReference>
<proteinExistence type="predicted"/>
<organism evidence="1 2">
    <name type="scientific">Pistacia atlantica</name>
    <dbReference type="NCBI Taxonomy" id="434234"/>
    <lineage>
        <taxon>Eukaryota</taxon>
        <taxon>Viridiplantae</taxon>
        <taxon>Streptophyta</taxon>
        <taxon>Embryophyta</taxon>
        <taxon>Tracheophyta</taxon>
        <taxon>Spermatophyta</taxon>
        <taxon>Magnoliopsida</taxon>
        <taxon>eudicotyledons</taxon>
        <taxon>Gunneridae</taxon>
        <taxon>Pentapetalae</taxon>
        <taxon>rosids</taxon>
        <taxon>malvids</taxon>
        <taxon>Sapindales</taxon>
        <taxon>Anacardiaceae</taxon>
        <taxon>Pistacia</taxon>
    </lineage>
</organism>
<reference evidence="2" key="1">
    <citation type="journal article" date="2023" name="G3 (Bethesda)">
        <title>Genome assembly and association tests identify interacting loci associated with vigor, precocity, and sex in interspecific pistachio rootstocks.</title>
        <authorList>
            <person name="Palmer W."/>
            <person name="Jacygrad E."/>
            <person name="Sagayaradj S."/>
            <person name="Cavanaugh K."/>
            <person name="Han R."/>
            <person name="Bertier L."/>
            <person name="Beede B."/>
            <person name="Kafkas S."/>
            <person name="Golino D."/>
            <person name="Preece J."/>
            <person name="Michelmore R."/>
        </authorList>
    </citation>
    <scope>NUCLEOTIDE SEQUENCE [LARGE SCALE GENOMIC DNA]</scope>
</reference>
<protein>
    <submittedName>
        <fullName evidence="1">Uncharacterized protein</fullName>
    </submittedName>
</protein>